<evidence type="ECO:0000313" key="1">
    <source>
        <dbReference type="EMBL" id="KAL2064539.1"/>
    </source>
</evidence>
<dbReference type="PANTHER" id="PTHR33337">
    <property type="entry name" value="GFA DOMAIN-CONTAINING PROTEIN"/>
    <property type="match status" value="1"/>
</dbReference>
<keyword evidence="2" id="KW-1185">Reference proteome</keyword>
<reference evidence="1 2" key="1">
    <citation type="journal article" date="2024" name="Commun. Biol.">
        <title>Comparative genomic analysis of thermophilic fungi reveals convergent evolutionary adaptations and gene losses.</title>
        <authorList>
            <person name="Steindorff A.S."/>
            <person name="Aguilar-Pontes M.V."/>
            <person name="Robinson A.J."/>
            <person name="Andreopoulos B."/>
            <person name="LaButti K."/>
            <person name="Kuo A."/>
            <person name="Mondo S."/>
            <person name="Riley R."/>
            <person name="Otillar R."/>
            <person name="Haridas S."/>
            <person name="Lipzen A."/>
            <person name="Grimwood J."/>
            <person name="Schmutz J."/>
            <person name="Clum A."/>
            <person name="Reid I.D."/>
            <person name="Moisan M.C."/>
            <person name="Butler G."/>
            <person name="Nguyen T.T.M."/>
            <person name="Dewar K."/>
            <person name="Conant G."/>
            <person name="Drula E."/>
            <person name="Henrissat B."/>
            <person name="Hansel C."/>
            <person name="Singer S."/>
            <person name="Hutchinson M.I."/>
            <person name="de Vries R.P."/>
            <person name="Natvig D.O."/>
            <person name="Powell A.J."/>
            <person name="Tsang A."/>
            <person name="Grigoriev I.V."/>
        </authorList>
    </citation>
    <scope>NUCLEOTIDE SEQUENCE [LARGE SCALE GENOMIC DNA]</scope>
    <source>
        <strain evidence="1 2">CBS 494.80</strain>
    </source>
</reference>
<protein>
    <recommendedName>
        <fullName evidence="3">CENP-V/GFA domain-containing protein</fullName>
    </recommendedName>
</protein>
<dbReference type="Proteomes" id="UP001595075">
    <property type="component" value="Unassembled WGS sequence"/>
</dbReference>
<accession>A0ABR4C3Q3</accession>
<evidence type="ECO:0000313" key="2">
    <source>
        <dbReference type="Proteomes" id="UP001595075"/>
    </source>
</evidence>
<dbReference type="SUPFAM" id="SSF51316">
    <property type="entry name" value="Mss4-like"/>
    <property type="match status" value="1"/>
</dbReference>
<dbReference type="PANTHER" id="PTHR33337:SF40">
    <property type="entry name" value="CENP-V_GFA DOMAIN-CONTAINING PROTEIN-RELATED"/>
    <property type="match status" value="1"/>
</dbReference>
<organism evidence="1 2">
    <name type="scientific">Oculimacula yallundae</name>
    <dbReference type="NCBI Taxonomy" id="86028"/>
    <lineage>
        <taxon>Eukaryota</taxon>
        <taxon>Fungi</taxon>
        <taxon>Dikarya</taxon>
        <taxon>Ascomycota</taxon>
        <taxon>Pezizomycotina</taxon>
        <taxon>Leotiomycetes</taxon>
        <taxon>Helotiales</taxon>
        <taxon>Ploettnerulaceae</taxon>
        <taxon>Oculimacula</taxon>
    </lineage>
</organism>
<name>A0ABR4C3Q3_9HELO</name>
<dbReference type="Gene3D" id="3.90.1590.10">
    <property type="entry name" value="glutathione-dependent formaldehyde- activating enzyme (gfa)"/>
    <property type="match status" value="1"/>
</dbReference>
<gene>
    <name evidence="1" type="ORF">VTL71DRAFT_3676</name>
</gene>
<sequence>MPLPPSSLILHGGCDCTSIRYNISIPELNSRPVAFKDVTSGEEIHYPHSFLDHCNRCRRVSGAIIQAWLTVPQDWVEWIQTPSPDSDRKESTSTISTTDEFIKFSSGSGLPVTNYASSPGIVRSFCGRCGTNLAFVNVERDMGSDGEIATLDIVLGSLDTESLEREEVRPERHTYWDSGVGWVKKLVTDGDVSLSGGKAVPKQLDGDISVVL</sequence>
<proteinExistence type="predicted"/>
<comment type="caution">
    <text evidence="1">The sequence shown here is derived from an EMBL/GenBank/DDBJ whole genome shotgun (WGS) entry which is preliminary data.</text>
</comment>
<dbReference type="EMBL" id="JAZHXI010000013">
    <property type="protein sequence ID" value="KAL2064539.1"/>
    <property type="molecule type" value="Genomic_DNA"/>
</dbReference>
<evidence type="ECO:0008006" key="3">
    <source>
        <dbReference type="Google" id="ProtNLM"/>
    </source>
</evidence>
<dbReference type="InterPro" id="IPR011057">
    <property type="entry name" value="Mss4-like_sf"/>
</dbReference>